<dbReference type="Pfam" id="PF05821">
    <property type="entry name" value="NDUF_B8"/>
    <property type="match status" value="1"/>
</dbReference>
<keyword evidence="1" id="KW-0812">Transmembrane</keyword>
<evidence type="ECO:0000313" key="3">
    <source>
        <dbReference type="Proteomes" id="UP000192247"/>
    </source>
</evidence>
<keyword evidence="3" id="KW-1185">Reference proteome</keyword>
<keyword evidence="2" id="KW-0830">Ubiquinone</keyword>
<dbReference type="InterPro" id="IPR008699">
    <property type="entry name" value="NDUFB8"/>
</dbReference>
<feature type="transmembrane region" description="Helical" evidence="1">
    <location>
        <begin position="130"/>
        <end position="152"/>
    </location>
</feature>
<evidence type="ECO:0000313" key="2">
    <source>
        <dbReference type="EMBL" id="OQR78074.1"/>
    </source>
</evidence>
<organism evidence="2 3">
    <name type="scientific">Tropilaelaps mercedesae</name>
    <dbReference type="NCBI Taxonomy" id="418985"/>
    <lineage>
        <taxon>Eukaryota</taxon>
        <taxon>Metazoa</taxon>
        <taxon>Ecdysozoa</taxon>
        <taxon>Arthropoda</taxon>
        <taxon>Chelicerata</taxon>
        <taxon>Arachnida</taxon>
        <taxon>Acari</taxon>
        <taxon>Parasitiformes</taxon>
        <taxon>Mesostigmata</taxon>
        <taxon>Gamasina</taxon>
        <taxon>Dermanyssoidea</taxon>
        <taxon>Laelapidae</taxon>
        <taxon>Tropilaelaps</taxon>
    </lineage>
</organism>
<sequence length="186" mass="21377">MASALLGARAALSKALPSKAKLVGIQAGHFRGAIYTNRDWKPGPYPKTEDERRAAAKKYNMLYEDYKPYPEDHVNHMGDYPMLPPIGLESKDPFGHYDFPTLKRNYGDPVHHDFEFYIRERWDITRARRFSLSTMVISFLTAFLGSIGFHLFSINNEGFIWKMSPVPATKQYPKEGIVHYTFEPAD</sequence>
<dbReference type="STRING" id="418985.A0A1V9XX53"/>
<dbReference type="OrthoDB" id="2014058at2759"/>
<name>A0A1V9XX53_9ACAR</name>
<protein>
    <submittedName>
        <fullName evidence="2">NADH-ubiquinone oxidoreductase ashi subunit-like</fullName>
    </submittedName>
</protein>
<dbReference type="FunCoup" id="A0A1V9XX53">
    <property type="interactions" value="638"/>
</dbReference>
<evidence type="ECO:0000256" key="1">
    <source>
        <dbReference type="SAM" id="Phobius"/>
    </source>
</evidence>
<comment type="caution">
    <text evidence="2">The sequence shown here is derived from an EMBL/GenBank/DDBJ whole genome shotgun (WGS) entry which is preliminary data.</text>
</comment>
<keyword evidence="1" id="KW-0472">Membrane</keyword>
<dbReference type="PANTHER" id="PTHR12840:SF1">
    <property type="entry name" value="NADH DEHYDROGENASE [UBIQUINONE] 1 BETA SUBCOMPLEX SUBUNIT 8, MITOCHONDRIAL"/>
    <property type="match status" value="1"/>
</dbReference>
<dbReference type="AlphaFoldDB" id="A0A1V9XX53"/>
<gene>
    <name evidence="2" type="ORF">BIW11_06645</name>
</gene>
<keyword evidence="1" id="KW-1133">Transmembrane helix</keyword>
<accession>A0A1V9XX53</accession>
<dbReference type="GO" id="GO:0005739">
    <property type="term" value="C:mitochondrion"/>
    <property type="evidence" value="ECO:0007669"/>
    <property type="project" value="InterPro"/>
</dbReference>
<dbReference type="InParanoid" id="A0A1V9XX53"/>
<dbReference type="EMBL" id="MNPL01002656">
    <property type="protein sequence ID" value="OQR78074.1"/>
    <property type="molecule type" value="Genomic_DNA"/>
</dbReference>
<reference evidence="2 3" key="1">
    <citation type="journal article" date="2017" name="Gigascience">
        <title>Draft genome of the honey bee ectoparasitic mite, Tropilaelaps mercedesae, is shaped by the parasitic life history.</title>
        <authorList>
            <person name="Dong X."/>
            <person name="Armstrong S.D."/>
            <person name="Xia D."/>
            <person name="Makepeace B.L."/>
            <person name="Darby A.C."/>
            <person name="Kadowaki T."/>
        </authorList>
    </citation>
    <scope>NUCLEOTIDE SEQUENCE [LARGE SCALE GENOMIC DNA]</scope>
    <source>
        <strain evidence="2">Wuxi-XJTLU</strain>
    </source>
</reference>
<dbReference type="PANTHER" id="PTHR12840">
    <property type="entry name" value="NADH-UBIQUINONE OXIDOREDUCTASE ASHI SUBUNIT"/>
    <property type="match status" value="1"/>
</dbReference>
<dbReference type="Proteomes" id="UP000192247">
    <property type="component" value="Unassembled WGS sequence"/>
</dbReference>
<proteinExistence type="predicted"/>